<keyword evidence="4" id="KW-0843">Virulence</keyword>
<gene>
    <name evidence="6" type="ORF">GCM10008015_04910</name>
</gene>
<evidence type="ECO:0000313" key="7">
    <source>
        <dbReference type="Proteomes" id="UP000658793"/>
    </source>
</evidence>
<sequence>MKQFYYLLIIFGYSLFISAQTTGPTGNSTEVGLTKGELSVSLSGAAIYDIPINVPPGINKVEPKVGLSYNSQGNNGIAGYGWNISGLSTITRIASTKFHDGKVDEINFDDLDRFSLDGQRLMIKNGTNGLYGADNTEYETENFSNTRITSYGVHPYGANYGPAYFKVEYQDGSKAYYGSSTDSRSISAWAITYWENAQGVRVNYNYNNSNNNLSINSINFGSIGGVEGINKIQFTYKTRERLEEIYVGGQSIINNTILSGIAVIGNGEGYRNYALEYDKTSLNYERLISITEKNGDNSKSYNPTVFEYENINDEVLISPNITKITRDCPTISNDLHNSAITGDFDNDGKIDVITYDPNLFYKEIPATYKPTVQLFQNLDSQSSSINQGNCFDVDGVVKSIFAVNYLKGDVQNNSNIHLSGGWCSISTDPITKATKFNVSSGNKDNTVNLESSFEYIFPKSSYTGTAFRKFDVMYYPGDFNGDGITDIIALETGSRTWNLNDRSSCDLDIVGQTFFVNLDKRSLNNVNFSGYLEKYEYQELNTGLSSDSFSVVQKVLTGDFNGDGKTDLIVFRNHYYDNGISSYYPFLGIDVYSLNESNMLTKICTTDFLGLSTMCTDLIAGDFNGDGKVDIMNDDNRIFTSTGNSFVINNIGSYYHPSFTKFFFDFNGDGKTDILYYSVDSNNGDINLKYNNNKNNGDFKNSEITSFMITRSFLDSKSMYGTLIPTVLTSEDEDKGPELCLIGRDGILRIKHTNNSNNDKLLKKVTIGNGVKESITYLSMDPTSKYNNNSIYTASHNIENYPDLDILSLPNNKVVVKIEQQSSTSYKKQLYSYYGGVSNLEGLGFLGFRATMRTNWHDDNTQIISYIAKNDINLRGANIENYSVLGLSSPENTPTNFINKSILTYDSQLLPNKVFKLKNTTTQQFNSLENTSSETTTSYDNYNNPTTNTTYLKNGGVTEQTTITNIDYDNQPTGATYYIGRPTKKVTTITVSGDTMSNEELYTYTNHLLTKIEKKGHNTNFITEKNDYDSFGNITKKTISGSDFSPRVTDYEYDTSGRFLTKSIDVERLSTTYSYNTANGLLNSETNPYGLTTTYIYDSWFKKIKTTDYLGKNATYQYFQLAQETQISISCDDGSYSQERYDDLGRKIKASVRDVTDTPSVISYTYDIYDRNIKVSEPYYGGFPTQWNEVKFDEYGRPIQNILFTGKTINISYSGLTTTIDEGTKTKLITKNSLGNVVIMTDSPRGTIYYTYFANGNLKTTDYDGVVTTIEQDGWGRKTKLIDPSAGTYTYTYNSLGETTSETTPNGTTTYTLDPAVGKLIKKTIVGSKTNSETTYNYDTTTKLLTSTLFKDIFEGDMITNNSFEYDSYNRLYKSTETTPYATFLKQFTFDDYGNVRFETITGTANGKTSSKTIMHTYQNGQHLKIQDNGRFGPILWQINNLNRRGQILSAQLGNSISITNTYDSYGFATKFKYDKGSDNVMTLNNTFDSQKSNLISRNNNLFNYSETFDYDNLDRLTDFITDNTFLYNTFDTTSVEGYEVEGGATITSSGGLLNVKASTAGATVKKTLLADASTGEKIELSFSFQRVLGNSTLNVYIQEQNRTTGAITKYFKTLASPGIININHTSTQDAILTLRIENVNATRINDFTINNVIAKRIFNNNPQEYDDRGRITQNAIGTYNYTNASKVYQNTSVDINPDAKNYYTINHEQNITYNTFKSPYQIEEVGKDKINFTYNDNNSRSAMFYGSLDTDKLSRPLRKYYSADGSMEIKHNMLTGAMEFITYIDGDAYTASVVLKSDGTTQNYLYLHRDYQGSILAISNEAGAIVEKRHFDAWGSIVRVQDGAGNTLNDLTILDRGYTGHEHLQSVNLIHMNGRLYDPKLHRFLQPDNNIQDPLNTQNFNRYGYVLNNPLKYTDPSGEFWQFVVGAIFTGYVSGVQASNGELNPTKWNSTTWTNAALGGASFGLSTVATNYANEYIVNYNKPPEIAGNSINIGDIKSNNTHSYISNNNSGSTSQTSGGQYYGGDGSGSFLDYFSRFVYETDQFNPIALAWDGIKGHITGSDRYGNALSGFESSMKIVSAVPMTKAASIVTNASEAAIFNGGKTFAQYKIARGGTETLAHIQTSTGVQRISTEFHHMFITQRMQRAYNLPNWMVNNRINVFKLNTIQHSLVDPYRYNFLRAGIKPQVGWFGQYNWFTKF</sequence>
<dbReference type="Pfam" id="PF03534">
    <property type="entry name" value="SpvB"/>
    <property type="match status" value="1"/>
</dbReference>
<dbReference type="PANTHER" id="PTHR32305:SF15">
    <property type="entry name" value="PROTEIN RHSA-RELATED"/>
    <property type="match status" value="1"/>
</dbReference>
<evidence type="ECO:0008006" key="8">
    <source>
        <dbReference type="Google" id="ProtNLM"/>
    </source>
</evidence>
<comment type="caution">
    <text evidence="6">The sequence shown here is derived from an EMBL/GenBank/DDBJ whole genome shotgun (WGS) entry which is preliminary data.</text>
</comment>
<evidence type="ECO:0000256" key="5">
    <source>
        <dbReference type="SAM" id="SignalP"/>
    </source>
</evidence>
<organism evidence="6 7">
    <name type="scientific">Flavobacterium palustre</name>
    <dbReference type="NCBI Taxonomy" id="1476463"/>
    <lineage>
        <taxon>Bacteria</taxon>
        <taxon>Pseudomonadati</taxon>
        <taxon>Bacteroidota</taxon>
        <taxon>Flavobacteriia</taxon>
        <taxon>Flavobacteriales</taxon>
        <taxon>Flavobacteriaceae</taxon>
        <taxon>Flavobacterium</taxon>
    </lineage>
</organism>
<evidence type="ECO:0000256" key="2">
    <source>
        <dbReference type="ARBA" id="ARBA00022525"/>
    </source>
</evidence>
<dbReference type="Gene3D" id="2.40.128.340">
    <property type="match status" value="1"/>
</dbReference>
<dbReference type="Pfam" id="PF13517">
    <property type="entry name" value="FG-GAP_3"/>
    <property type="match status" value="1"/>
</dbReference>
<evidence type="ECO:0000256" key="3">
    <source>
        <dbReference type="ARBA" id="ARBA00022729"/>
    </source>
</evidence>
<dbReference type="InterPro" id="IPR050708">
    <property type="entry name" value="T6SS_VgrG/RHS"/>
</dbReference>
<evidence type="ECO:0000256" key="1">
    <source>
        <dbReference type="ARBA" id="ARBA00004613"/>
    </source>
</evidence>
<keyword evidence="2" id="KW-0964">Secreted</keyword>
<reference evidence="7" key="1">
    <citation type="journal article" date="2019" name="Int. J. Syst. Evol. Microbiol.">
        <title>The Global Catalogue of Microorganisms (GCM) 10K type strain sequencing project: providing services to taxonomists for standard genome sequencing and annotation.</title>
        <authorList>
            <consortium name="The Broad Institute Genomics Platform"/>
            <consortium name="The Broad Institute Genome Sequencing Center for Infectious Disease"/>
            <person name="Wu L."/>
            <person name="Ma J."/>
        </authorList>
    </citation>
    <scope>NUCLEOTIDE SEQUENCE [LARGE SCALE GENOMIC DNA]</scope>
    <source>
        <strain evidence="7">CGMCC 1.12811</strain>
    </source>
</reference>
<dbReference type="InterPro" id="IPR022385">
    <property type="entry name" value="Rhs_assc_core"/>
</dbReference>
<dbReference type="InterPro" id="IPR028994">
    <property type="entry name" value="Integrin_alpha_N"/>
</dbReference>
<dbReference type="EMBL" id="BMGA01000001">
    <property type="protein sequence ID" value="GGA67192.1"/>
    <property type="molecule type" value="Genomic_DNA"/>
</dbReference>
<keyword evidence="7" id="KW-1185">Reference proteome</keyword>
<protein>
    <recommendedName>
        <fullName evidence="8">Insecticide toxin TcdB middle/N-terminal domain-containing protein</fullName>
    </recommendedName>
</protein>
<dbReference type="Gene3D" id="2.180.10.10">
    <property type="entry name" value="RHS repeat-associated core"/>
    <property type="match status" value="2"/>
</dbReference>
<keyword evidence="3 5" id="KW-0732">Signal</keyword>
<evidence type="ECO:0000256" key="4">
    <source>
        <dbReference type="ARBA" id="ARBA00023026"/>
    </source>
</evidence>
<accession>A0ABQ1HAX4</accession>
<dbReference type="InterPro" id="IPR013517">
    <property type="entry name" value="FG-GAP"/>
</dbReference>
<dbReference type="SUPFAM" id="SSF69318">
    <property type="entry name" value="Integrin alpha N-terminal domain"/>
    <property type="match status" value="1"/>
</dbReference>
<dbReference type="RefSeq" id="WP_188492077.1">
    <property type="nucleotide sequence ID" value="NZ_BMGA01000001.1"/>
</dbReference>
<name>A0ABQ1HAX4_9FLAO</name>
<dbReference type="PANTHER" id="PTHR32305">
    <property type="match status" value="1"/>
</dbReference>
<feature type="chain" id="PRO_5046535965" description="Insecticide toxin TcdB middle/N-terminal domain-containing protein" evidence="5">
    <location>
        <begin position="20"/>
        <end position="2200"/>
    </location>
</feature>
<comment type="subcellular location">
    <subcellularLocation>
        <location evidence="1">Secreted</location>
    </subcellularLocation>
</comment>
<proteinExistence type="predicted"/>
<dbReference type="Proteomes" id="UP000658793">
    <property type="component" value="Unassembled WGS sequence"/>
</dbReference>
<evidence type="ECO:0000313" key="6">
    <source>
        <dbReference type="EMBL" id="GGA67192.1"/>
    </source>
</evidence>
<feature type="signal peptide" evidence="5">
    <location>
        <begin position="1"/>
        <end position="19"/>
    </location>
</feature>
<dbReference type="InterPro" id="IPR003284">
    <property type="entry name" value="Sal_SpvB"/>
</dbReference>
<dbReference type="NCBIfam" id="TIGR03696">
    <property type="entry name" value="Rhs_assc_core"/>
    <property type="match status" value="1"/>
</dbReference>